<dbReference type="AlphaFoldDB" id="A0A4R1BPD6"/>
<keyword evidence="4" id="KW-1185">Reference proteome</keyword>
<reference evidence="3 4" key="1">
    <citation type="submission" date="2019-03" db="EMBL/GenBank/DDBJ databases">
        <title>Whole genome sequence of a novel Rubrobacter taiwanensis strain, isolated from Yellowstone National Park.</title>
        <authorList>
            <person name="Freed S."/>
            <person name="Ramaley R.F."/>
            <person name="Kyndt J.A."/>
        </authorList>
    </citation>
    <scope>NUCLEOTIDE SEQUENCE [LARGE SCALE GENOMIC DNA]</scope>
    <source>
        <strain evidence="3 4">Yellowstone</strain>
    </source>
</reference>
<dbReference type="Pfam" id="PF03713">
    <property type="entry name" value="DUF305"/>
    <property type="match status" value="1"/>
</dbReference>
<evidence type="ECO:0000313" key="3">
    <source>
        <dbReference type="EMBL" id="TCJ19469.1"/>
    </source>
</evidence>
<comment type="caution">
    <text evidence="3">The sequence shown here is derived from an EMBL/GenBank/DDBJ whole genome shotgun (WGS) entry which is preliminary data.</text>
</comment>
<dbReference type="PANTHER" id="PTHR36933:SF1">
    <property type="entry name" value="SLL0788 PROTEIN"/>
    <property type="match status" value="1"/>
</dbReference>
<protein>
    <submittedName>
        <fullName evidence="3">DUF305 domain-containing protein</fullName>
    </submittedName>
</protein>
<dbReference type="InterPro" id="IPR012347">
    <property type="entry name" value="Ferritin-like"/>
</dbReference>
<dbReference type="InterPro" id="IPR005183">
    <property type="entry name" value="DUF305_CopM-like"/>
</dbReference>
<feature type="domain" description="DUF305" evidence="2">
    <location>
        <begin position="219"/>
        <end position="360"/>
    </location>
</feature>
<organism evidence="3 4">
    <name type="scientific">Rubrobacter taiwanensis</name>
    <dbReference type="NCBI Taxonomy" id="185139"/>
    <lineage>
        <taxon>Bacteria</taxon>
        <taxon>Bacillati</taxon>
        <taxon>Actinomycetota</taxon>
        <taxon>Rubrobacteria</taxon>
        <taxon>Rubrobacterales</taxon>
        <taxon>Rubrobacteraceae</taxon>
        <taxon>Rubrobacter</taxon>
    </lineage>
</organism>
<feature type="transmembrane region" description="Helical" evidence="1">
    <location>
        <begin position="179"/>
        <end position="198"/>
    </location>
</feature>
<keyword evidence="1" id="KW-0472">Membrane</keyword>
<evidence type="ECO:0000256" key="1">
    <source>
        <dbReference type="SAM" id="Phobius"/>
    </source>
</evidence>
<sequence length="364" mass="41111">MGSLSDFFDKHDPDGRWRAGALTGLASGTFSTVLISLGGPRIGRDVPLDWMEIASINLRDRAIVSEPGWPQVLPGILTHQSVDLAWAAAYFGLGIGHLGQEKQRKALLAGAIPWAVASSAFEFFVAIPILQRLLKMQVPYWTGLTVHLASSVAYPLFLRIRRRIAGEETTPDEDRLARLTLLAMGGSIAALALLEVLARKGHEPRWPFDREQEIEVGRSFLRQMTAHHELGVRLSRLLRDKAPQKEARVLGTLMYAEHVGELDAMRRWWRNWYGGEMPEPTEEEHERMPGMPPTGRVDELETMSGAAFERSFYPVMISHHEGAITMSDDLIRRARDPRLILFADQIRYAQRNQVQYMRELEGRA</sequence>
<dbReference type="OrthoDB" id="26872at2"/>
<dbReference type="Gene3D" id="1.20.1260.10">
    <property type="match status" value="1"/>
</dbReference>
<feature type="transmembrane region" description="Helical" evidence="1">
    <location>
        <begin position="139"/>
        <end position="158"/>
    </location>
</feature>
<feature type="transmembrane region" description="Helical" evidence="1">
    <location>
        <begin position="106"/>
        <end position="127"/>
    </location>
</feature>
<keyword evidence="1" id="KW-1133">Transmembrane helix</keyword>
<evidence type="ECO:0000259" key="2">
    <source>
        <dbReference type="Pfam" id="PF03713"/>
    </source>
</evidence>
<dbReference type="RefSeq" id="WP_132689231.1">
    <property type="nucleotide sequence ID" value="NZ_SKBU01000008.1"/>
</dbReference>
<name>A0A4R1BPD6_9ACTN</name>
<dbReference type="EMBL" id="SKBU01000008">
    <property type="protein sequence ID" value="TCJ19469.1"/>
    <property type="molecule type" value="Genomic_DNA"/>
</dbReference>
<dbReference type="PANTHER" id="PTHR36933">
    <property type="entry name" value="SLL0788 PROTEIN"/>
    <property type="match status" value="1"/>
</dbReference>
<gene>
    <name evidence="3" type="ORF">E0L93_04810</name>
</gene>
<accession>A0A4R1BPD6</accession>
<proteinExistence type="predicted"/>
<dbReference type="Proteomes" id="UP000295244">
    <property type="component" value="Unassembled WGS sequence"/>
</dbReference>
<evidence type="ECO:0000313" key="4">
    <source>
        <dbReference type="Proteomes" id="UP000295244"/>
    </source>
</evidence>
<feature type="transmembrane region" description="Helical" evidence="1">
    <location>
        <begin position="20"/>
        <end position="38"/>
    </location>
</feature>
<keyword evidence="1" id="KW-0812">Transmembrane</keyword>